<protein>
    <submittedName>
        <fullName evidence="2">Uncharacterized protein</fullName>
    </submittedName>
</protein>
<proteinExistence type="predicted"/>
<accession>A0A4S8KZ77</accession>
<evidence type="ECO:0000256" key="1">
    <source>
        <dbReference type="SAM" id="MobiDB-lite"/>
    </source>
</evidence>
<evidence type="ECO:0000313" key="2">
    <source>
        <dbReference type="EMBL" id="THU81356.1"/>
    </source>
</evidence>
<feature type="compositionally biased region" description="Acidic residues" evidence="1">
    <location>
        <begin position="96"/>
        <end position="121"/>
    </location>
</feature>
<evidence type="ECO:0000313" key="3">
    <source>
        <dbReference type="Proteomes" id="UP000297245"/>
    </source>
</evidence>
<feature type="region of interest" description="Disordered" evidence="1">
    <location>
        <begin position="24"/>
        <end position="46"/>
    </location>
</feature>
<reference evidence="2 3" key="1">
    <citation type="journal article" date="2019" name="Nat. Ecol. Evol.">
        <title>Megaphylogeny resolves global patterns of mushroom evolution.</title>
        <authorList>
            <person name="Varga T."/>
            <person name="Krizsan K."/>
            <person name="Foldi C."/>
            <person name="Dima B."/>
            <person name="Sanchez-Garcia M."/>
            <person name="Sanchez-Ramirez S."/>
            <person name="Szollosi G.J."/>
            <person name="Szarkandi J.G."/>
            <person name="Papp V."/>
            <person name="Albert L."/>
            <person name="Andreopoulos W."/>
            <person name="Angelini C."/>
            <person name="Antonin V."/>
            <person name="Barry K.W."/>
            <person name="Bougher N.L."/>
            <person name="Buchanan P."/>
            <person name="Buyck B."/>
            <person name="Bense V."/>
            <person name="Catcheside P."/>
            <person name="Chovatia M."/>
            <person name="Cooper J."/>
            <person name="Damon W."/>
            <person name="Desjardin D."/>
            <person name="Finy P."/>
            <person name="Geml J."/>
            <person name="Haridas S."/>
            <person name="Hughes K."/>
            <person name="Justo A."/>
            <person name="Karasinski D."/>
            <person name="Kautmanova I."/>
            <person name="Kiss B."/>
            <person name="Kocsube S."/>
            <person name="Kotiranta H."/>
            <person name="LaButti K.M."/>
            <person name="Lechner B.E."/>
            <person name="Liimatainen K."/>
            <person name="Lipzen A."/>
            <person name="Lukacs Z."/>
            <person name="Mihaltcheva S."/>
            <person name="Morgado L.N."/>
            <person name="Niskanen T."/>
            <person name="Noordeloos M.E."/>
            <person name="Ohm R.A."/>
            <person name="Ortiz-Santana B."/>
            <person name="Ovrebo C."/>
            <person name="Racz N."/>
            <person name="Riley R."/>
            <person name="Savchenko A."/>
            <person name="Shiryaev A."/>
            <person name="Soop K."/>
            <person name="Spirin V."/>
            <person name="Szebenyi C."/>
            <person name="Tomsovsky M."/>
            <person name="Tulloss R.E."/>
            <person name="Uehling J."/>
            <person name="Grigoriev I.V."/>
            <person name="Vagvolgyi C."/>
            <person name="Papp T."/>
            <person name="Martin F.M."/>
            <person name="Miettinen O."/>
            <person name="Hibbett D.S."/>
            <person name="Nagy L.G."/>
        </authorList>
    </citation>
    <scope>NUCLEOTIDE SEQUENCE [LARGE SCALE GENOMIC DNA]</scope>
    <source>
        <strain evidence="2 3">CBS 962.96</strain>
    </source>
</reference>
<sequence>MVDQIKHLWKEEYIVGIMFMDVKEPDGGVLSDNLDSEESDSKEEMNAGTFESLSACTVMSNDTSITITIPGFRIDVDSDVEVEVNGSEDSNLDGNSDADESSSEEESSGEEENSDSDEESE</sequence>
<keyword evidence="3" id="KW-1185">Reference proteome</keyword>
<name>A0A4S8KZ77_DENBC</name>
<dbReference type="AlphaFoldDB" id="A0A4S8KZ77"/>
<dbReference type="EMBL" id="ML179816">
    <property type="protein sequence ID" value="THU81356.1"/>
    <property type="molecule type" value="Genomic_DNA"/>
</dbReference>
<gene>
    <name evidence="2" type="ORF">K435DRAFT_873436</name>
</gene>
<feature type="region of interest" description="Disordered" evidence="1">
    <location>
        <begin position="80"/>
        <end position="121"/>
    </location>
</feature>
<dbReference type="Proteomes" id="UP000297245">
    <property type="component" value="Unassembled WGS sequence"/>
</dbReference>
<organism evidence="2 3">
    <name type="scientific">Dendrothele bispora (strain CBS 962.96)</name>
    <dbReference type="NCBI Taxonomy" id="1314807"/>
    <lineage>
        <taxon>Eukaryota</taxon>
        <taxon>Fungi</taxon>
        <taxon>Dikarya</taxon>
        <taxon>Basidiomycota</taxon>
        <taxon>Agaricomycotina</taxon>
        <taxon>Agaricomycetes</taxon>
        <taxon>Agaricomycetidae</taxon>
        <taxon>Agaricales</taxon>
        <taxon>Agaricales incertae sedis</taxon>
        <taxon>Dendrothele</taxon>
    </lineage>
</organism>